<proteinExistence type="inferred from homology"/>
<evidence type="ECO:0000256" key="1">
    <source>
        <dbReference type="ARBA" id="ARBA00003487"/>
    </source>
</evidence>
<comment type="pathway">
    <text evidence="2 5">Cofactor biosynthesis; molybdopterin biosynthesis.</text>
</comment>
<dbReference type="InterPro" id="IPR036425">
    <property type="entry name" value="MoaB/Mog-like_dom_sf"/>
</dbReference>
<dbReference type="GO" id="GO:0005829">
    <property type="term" value="C:cytosol"/>
    <property type="evidence" value="ECO:0007669"/>
    <property type="project" value="TreeGrafter"/>
</dbReference>
<dbReference type="AlphaFoldDB" id="A0A2H5XDV5"/>
<name>A0A2H5XDV5_9BACT</name>
<evidence type="ECO:0000256" key="4">
    <source>
        <dbReference type="ARBA" id="ARBA00015262"/>
    </source>
</evidence>
<dbReference type="EMBL" id="BEHT01000025">
    <property type="protein sequence ID" value="GBC99356.1"/>
    <property type="molecule type" value="Genomic_DNA"/>
</dbReference>
<comment type="function">
    <text evidence="1 5">May be involved in the biosynthesis of molybdopterin.</text>
</comment>
<keyword evidence="5" id="KW-0501">Molybdenum cofactor biosynthesis</keyword>
<sequence>MAHPPTHETHRAHAERIQCVRCGVLTVSDSRTEATDTGGQLIRSLLVNEGHQVVRYQIVRDDLWQVRAVVTGWLVDDEVDAVITTGSTGISYRDIVAEALLPLLDKRLEGFGELFRQLSYAEIGSAALMSRAFAGIANGKPVFCLPGSPHACHLALHRLILPELRHLVWTARGQR</sequence>
<evidence type="ECO:0000313" key="7">
    <source>
        <dbReference type="EMBL" id="GBC99356.1"/>
    </source>
</evidence>
<dbReference type="GO" id="GO:0006777">
    <property type="term" value="P:Mo-molybdopterin cofactor biosynthetic process"/>
    <property type="evidence" value="ECO:0007669"/>
    <property type="project" value="UniProtKB-UniRule"/>
</dbReference>
<evidence type="ECO:0000313" key="8">
    <source>
        <dbReference type="Proteomes" id="UP000236173"/>
    </source>
</evidence>
<dbReference type="Pfam" id="PF00994">
    <property type="entry name" value="MoCF_biosynth"/>
    <property type="match status" value="1"/>
</dbReference>
<feature type="domain" description="MoaB/Mog" evidence="6">
    <location>
        <begin position="23"/>
        <end position="167"/>
    </location>
</feature>
<dbReference type="PIRSF" id="PIRSF006443">
    <property type="entry name" value="MoaB"/>
    <property type="match status" value="1"/>
</dbReference>
<dbReference type="InterPro" id="IPR001453">
    <property type="entry name" value="MoaB/Mog_dom"/>
</dbReference>
<dbReference type="UniPathway" id="UPA00344"/>
<gene>
    <name evidence="7" type="primary">moaB</name>
    <name evidence="7" type="ORF">HRbin17_01878</name>
</gene>
<evidence type="ECO:0000256" key="3">
    <source>
        <dbReference type="ARBA" id="ARBA00006112"/>
    </source>
</evidence>
<evidence type="ECO:0000256" key="5">
    <source>
        <dbReference type="PIRNR" id="PIRNR006443"/>
    </source>
</evidence>
<evidence type="ECO:0000256" key="2">
    <source>
        <dbReference type="ARBA" id="ARBA00005046"/>
    </source>
</evidence>
<comment type="similarity">
    <text evidence="3 5">Belongs to the MoaB/Mog family.</text>
</comment>
<dbReference type="CDD" id="cd00886">
    <property type="entry name" value="MogA_MoaB"/>
    <property type="match status" value="1"/>
</dbReference>
<protein>
    <recommendedName>
        <fullName evidence="4 5">Molybdenum cofactor biosynthesis protein B</fullName>
    </recommendedName>
</protein>
<evidence type="ECO:0000259" key="6">
    <source>
        <dbReference type="SMART" id="SM00852"/>
    </source>
</evidence>
<reference evidence="8" key="1">
    <citation type="submission" date="2017-09" db="EMBL/GenBank/DDBJ databases">
        <title>Metaegenomics of thermophilic ammonia-oxidizing enrichment culture.</title>
        <authorList>
            <person name="Kato S."/>
            <person name="Suzuki K."/>
        </authorList>
    </citation>
    <scope>NUCLEOTIDE SEQUENCE [LARGE SCALE GENOMIC DNA]</scope>
</reference>
<dbReference type="NCBIfam" id="TIGR00177">
    <property type="entry name" value="molyb_syn"/>
    <property type="match status" value="1"/>
</dbReference>
<accession>A0A2H5XDV5</accession>
<dbReference type="SUPFAM" id="SSF53218">
    <property type="entry name" value="Molybdenum cofactor biosynthesis proteins"/>
    <property type="match status" value="1"/>
</dbReference>
<dbReference type="Gene3D" id="3.40.980.10">
    <property type="entry name" value="MoaB/Mog-like domain"/>
    <property type="match status" value="1"/>
</dbReference>
<dbReference type="InterPro" id="IPR012245">
    <property type="entry name" value="MoaB"/>
</dbReference>
<dbReference type="PANTHER" id="PTHR43232:SF2">
    <property type="entry name" value="MOLYBDENUM COFACTOR BIOSYNTHESIS PROTEIN B"/>
    <property type="match status" value="1"/>
</dbReference>
<dbReference type="SMART" id="SM00852">
    <property type="entry name" value="MoCF_biosynth"/>
    <property type="match status" value="1"/>
</dbReference>
<dbReference type="Proteomes" id="UP000236173">
    <property type="component" value="Unassembled WGS sequence"/>
</dbReference>
<organism evidence="7 8">
    <name type="scientific">Candidatus Fervidibacter japonicus</name>
    <dbReference type="NCBI Taxonomy" id="2035412"/>
    <lineage>
        <taxon>Bacteria</taxon>
        <taxon>Candidatus Fervidibacterota</taxon>
        <taxon>Candidatus Fervidibacter</taxon>
    </lineage>
</organism>
<dbReference type="FunFam" id="3.40.980.10:FF:000006">
    <property type="entry name" value="Molybdenum cofactor biosynthesis protein B"/>
    <property type="match status" value="1"/>
</dbReference>
<dbReference type="PANTHER" id="PTHR43232">
    <property type="entry name" value="MOLYBDENUM COFACTOR BIOSYNTHESIS PROTEIN B"/>
    <property type="match status" value="1"/>
</dbReference>
<comment type="caution">
    <text evidence="7">The sequence shown here is derived from an EMBL/GenBank/DDBJ whole genome shotgun (WGS) entry which is preliminary data.</text>
</comment>